<sequence>MPSLSVCMMVQNAEKTLTIALTSLANAYDELIIVDGGSTDKTCEIAAQYGARIIHSPWPGNHSQQRNIYLQQVKKDWVFVLDSDEFIDRKTLDFLERLRRQGSSTEIDRVSMPRKWISPLSQNHYISSAPHFPDPQCRLFKFNPNLYYEGRIHENLYGFHGAGVILDGLTIYHLDLFINDEVKRQAKVRKYMKENPLDGSIHYYLPPLKNLKITEWNQEDISLEVKGLLQKLSKKNPQMSALNHIIPPEIKSDEFYEAIKNIAKQENIKTILEIGSSSGEGSTEAFATGIRDNPHHPQLFCMEISQVRFTELQKRYAKDYLVKCYNVSSVEIDRFAKEQEVINFYNSYNTALRKYPLDQVLYWLRQDIQYLQNSGVYQEGIKKIKNENNIDYFDVVLIDGSEFTGAAELEEVYGAKLILLDDINTFKNYNNYHKLLKDPNYKIVAQSFSIRHGYAIFRKLDFALAGASDSPDNYHGKEKNSKMIANTGCQDAIKGTICVADTNPLIVHFFTIVINGQPFIRYHIDIFKELPFKWHWHIVEGIADLKYDTGWSIKMGGCIPDEIHHNSRSNDGTTEYLDKLAELYPENVTIYRKPEGVFWDGKREMVNEPLVSGIREECLLWQIDADELWTFEQICKTRQMFIEHPEKTAAFYWCWYFVGENLVISTRNCYANNPQYEWLRTWRFKPGMVWASHEPPRLAEPLPNGKWRDVASINPFHHQETEKQGLIFQHFSYVTPNQLRFKEQYYGYKSATSQWLNLQQQTQFPVLLRQYFDWVKDDTEVNSAIACGVEPLAQRDISTETWQFKTVSPLPALSVKPSQKYPTILIDGVFFQENNTGIARVWKSLWEEWANTNFSQHIIILDRNGTAPKIPGIRYRTIPLYDYGNTDRDRDRTMLQQICDEETADLFISTYYTTPLSTRSVFMAYDMIPELIGQQLDQVVWREKHYAIRHASAFITISQNTSHDLLRCFPQISPDTITVAHCGINQIFSPTNSAEVQQFCTKYNITKPYFIFVGERVGWYGYKNPMLFLQAFKELPNKANFEIVCVGGKPQLEKEFLEYTSGVKVQILQLEDSELKKAYSGAIALIYPSKYEGFGLPVLEAMACGCPVITCPKASLPEVAGKAALYVGENDVNGMKEALLNVQKTDIRQSLIQAGLAQSKQFSWSKMATIVSSVLLQTARQSSEEVKVKEWMKPLEGGEAPQSPAPSTIRSNVETLSTGFPKIHPVASNLPRPFWSVMIPTYNRVKYLEQALKSVLQQIPNSEEIQIEVVNDCSNQSIQDEMEALVKNIGGGRVNFYRHPEQDIGQTAIFNLCIQRA</sequence>
<feature type="non-terminal residue" evidence="3">
    <location>
        <position position="1317"/>
    </location>
</feature>
<keyword evidence="4" id="KW-1185">Reference proteome</keyword>
<dbReference type="CDD" id="cd00761">
    <property type="entry name" value="Glyco_tranf_GTA_type"/>
    <property type="match status" value="1"/>
</dbReference>
<dbReference type="Gene3D" id="3.90.550.10">
    <property type="entry name" value="Spore Coat Polysaccharide Biosynthesis Protein SpsA, Chain A"/>
    <property type="match status" value="2"/>
</dbReference>
<dbReference type="CDD" id="cd02511">
    <property type="entry name" value="Beta4Glucosyltransferase"/>
    <property type="match status" value="1"/>
</dbReference>
<evidence type="ECO:0000313" key="4">
    <source>
        <dbReference type="Proteomes" id="UP001384579"/>
    </source>
</evidence>
<dbReference type="Pfam" id="PF00535">
    <property type="entry name" value="Glycos_transf_2"/>
    <property type="match status" value="2"/>
</dbReference>
<reference evidence="3 4" key="1">
    <citation type="journal article" date="2020" name="Harmful Algae">
        <title>Molecular and morphological characterization of a novel dihydroanatoxin-a producing Microcoleus species (cyanobacteria) from the Russian River, California, USA.</title>
        <authorList>
            <person name="Conklin K.Y."/>
            <person name="Stancheva R."/>
            <person name="Otten T.G."/>
            <person name="Fadness R."/>
            <person name="Boyer G.L."/>
            <person name="Read B."/>
            <person name="Zhang X."/>
            <person name="Sheath R.G."/>
        </authorList>
    </citation>
    <scope>NUCLEOTIDE SEQUENCE [LARGE SCALE GENOMIC DNA]</scope>
    <source>
        <strain evidence="3 4">PTRS2</strain>
    </source>
</reference>
<evidence type="ECO:0000259" key="2">
    <source>
        <dbReference type="Pfam" id="PF00535"/>
    </source>
</evidence>
<dbReference type="Pfam" id="PF13692">
    <property type="entry name" value="Glyco_trans_1_4"/>
    <property type="match status" value="1"/>
</dbReference>
<accession>A0ABU8YTZ2</accession>
<dbReference type="Gene3D" id="3.40.50.150">
    <property type="entry name" value="Vaccinia Virus protein VP39"/>
    <property type="match status" value="1"/>
</dbReference>
<dbReference type="InterPro" id="IPR001173">
    <property type="entry name" value="Glyco_trans_2-like"/>
</dbReference>
<gene>
    <name evidence="3" type="ORF">WMG39_23655</name>
</gene>
<protein>
    <submittedName>
        <fullName evidence="3">Glycosyltransferase</fullName>
        <ecNumber evidence="3">2.4.-.-</ecNumber>
    </submittedName>
</protein>
<evidence type="ECO:0000256" key="1">
    <source>
        <dbReference type="ARBA" id="ARBA00022679"/>
    </source>
</evidence>
<feature type="domain" description="Glycosyltransferase 2-like" evidence="2">
    <location>
        <begin position="5"/>
        <end position="123"/>
    </location>
</feature>
<keyword evidence="1 3" id="KW-0808">Transferase</keyword>
<dbReference type="InterPro" id="IPR029063">
    <property type="entry name" value="SAM-dependent_MTases_sf"/>
</dbReference>
<dbReference type="PANTHER" id="PTHR46401:SF2">
    <property type="entry name" value="GLYCOSYLTRANSFERASE WBBK-RELATED"/>
    <property type="match status" value="1"/>
</dbReference>
<dbReference type="PANTHER" id="PTHR46401">
    <property type="entry name" value="GLYCOSYLTRANSFERASE WBBK-RELATED"/>
    <property type="match status" value="1"/>
</dbReference>
<dbReference type="Gene3D" id="3.40.50.2000">
    <property type="entry name" value="Glycogen Phosphorylase B"/>
    <property type="match status" value="2"/>
</dbReference>
<dbReference type="EC" id="2.4.-.-" evidence="3"/>
<dbReference type="CDD" id="cd03809">
    <property type="entry name" value="GT4_MtfB-like"/>
    <property type="match status" value="1"/>
</dbReference>
<dbReference type="Proteomes" id="UP001384579">
    <property type="component" value="Unassembled WGS sequence"/>
</dbReference>
<organism evidence="3 4">
    <name type="scientific">Microcoleus anatoxicus PTRS2</name>
    <dbReference type="NCBI Taxonomy" id="2705321"/>
    <lineage>
        <taxon>Bacteria</taxon>
        <taxon>Bacillati</taxon>
        <taxon>Cyanobacteriota</taxon>
        <taxon>Cyanophyceae</taxon>
        <taxon>Oscillatoriophycideae</taxon>
        <taxon>Oscillatoriales</taxon>
        <taxon>Microcoleaceae</taxon>
        <taxon>Microcoleus</taxon>
        <taxon>Microcoleus anatoxicus</taxon>
    </lineage>
</organism>
<dbReference type="SUPFAM" id="SSF53448">
    <property type="entry name" value="Nucleotide-diphospho-sugar transferases"/>
    <property type="match status" value="2"/>
</dbReference>
<evidence type="ECO:0000313" key="3">
    <source>
        <dbReference type="EMBL" id="MEK0187810.1"/>
    </source>
</evidence>
<feature type="domain" description="Glycosyltransferase 2-like" evidence="2">
    <location>
        <begin position="1236"/>
        <end position="1317"/>
    </location>
</feature>
<dbReference type="EMBL" id="JBBLXS010000444">
    <property type="protein sequence ID" value="MEK0187810.1"/>
    <property type="molecule type" value="Genomic_DNA"/>
</dbReference>
<name>A0ABU8YTZ2_9CYAN</name>
<dbReference type="RefSeq" id="WP_340541907.1">
    <property type="nucleotide sequence ID" value="NZ_JBBLXS010000444.1"/>
</dbReference>
<comment type="caution">
    <text evidence="3">The sequence shown here is derived from an EMBL/GenBank/DDBJ whole genome shotgun (WGS) entry which is preliminary data.</text>
</comment>
<proteinExistence type="predicted"/>
<keyword evidence="3" id="KW-0328">Glycosyltransferase</keyword>
<dbReference type="SUPFAM" id="SSF53756">
    <property type="entry name" value="UDP-Glycosyltransferase/glycogen phosphorylase"/>
    <property type="match status" value="1"/>
</dbReference>
<dbReference type="InterPro" id="IPR029044">
    <property type="entry name" value="Nucleotide-diphossugar_trans"/>
</dbReference>
<dbReference type="GO" id="GO:0016757">
    <property type="term" value="F:glycosyltransferase activity"/>
    <property type="evidence" value="ECO:0007669"/>
    <property type="project" value="UniProtKB-KW"/>
</dbReference>